<dbReference type="Gene3D" id="2.80.10.50">
    <property type="match status" value="1"/>
</dbReference>
<dbReference type="SUPFAM" id="SSF50370">
    <property type="entry name" value="Ricin B-like lectins"/>
    <property type="match status" value="1"/>
</dbReference>
<sequence>MLTLALSTLLATATATPVDLYARAAVFRITWRHGPPSREVLVCANNPYVPIHNGAQIRLFEGSGYCHGRWYIENGAIRNTNTIRGACPRLCLDVTDGDMDKSLQLWQCYSGNRNQQFDMYVEEE</sequence>
<reference evidence="2 3" key="1">
    <citation type="submission" date="2015-03" db="EMBL/GenBank/DDBJ databases">
        <title>Genomics and transcriptomics of the oil-accumulating basidiomycete yeast T. oleaginosus allow insights into substrate utilization and the diverse evolutionary trajectories of mating systems in fungi.</title>
        <authorList>
            <consortium name="DOE Joint Genome Institute"/>
            <person name="Kourist R."/>
            <person name="Kracht O."/>
            <person name="Bracharz F."/>
            <person name="Lipzen A."/>
            <person name="Nolan M."/>
            <person name="Ohm R."/>
            <person name="Grigoriev I."/>
            <person name="Sun S."/>
            <person name="Heitman J."/>
            <person name="Bruck T."/>
            <person name="Nowrousian M."/>
        </authorList>
    </citation>
    <scope>NUCLEOTIDE SEQUENCE [LARGE SCALE GENOMIC DNA]</scope>
    <source>
        <strain evidence="2 3">IBC0246</strain>
    </source>
</reference>
<accession>A0A0J0XXG2</accession>
<evidence type="ECO:0000313" key="2">
    <source>
        <dbReference type="EMBL" id="KLT45728.1"/>
    </source>
</evidence>
<gene>
    <name evidence="2" type="ORF">CC85DRAFT_299376</name>
</gene>
<dbReference type="OrthoDB" id="6770063at2759"/>
<feature type="chain" id="PRO_5013085195" evidence="1">
    <location>
        <begin position="16"/>
        <end position="124"/>
    </location>
</feature>
<keyword evidence="1" id="KW-0732">Signal</keyword>
<proteinExistence type="predicted"/>
<keyword evidence="3" id="KW-1185">Reference proteome</keyword>
<dbReference type="PROSITE" id="PS50231">
    <property type="entry name" value="RICIN_B_LECTIN"/>
    <property type="match status" value="1"/>
</dbReference>
<evidence type="ECO:0000256" key="1">
    <source>
        <dbReference type="SAM" id="SignalP"/>
    </source>
</evidence>
<name>A0A0J0XXG2_9TREE</name>
<protein>
    <submittedName>
        <fullName evidence="2">Uncharacterized protein</fullName>
    </submittedName>
</protein>
<dbReference type="AlphaFoldDB" id="A0A0J0XXG2"/>
<dbReference type="EMBL" id="KQ087180">
    <property type="protein sequence ID" value="KLT45728.1"/>
    <property type="molecule type" value="Genomic_DNA"/>
</dbReference>
<dbReference type="CDD" id="cd00161">
    <property type="entry name" value="beta-trefoil_Ricin-like"/>
    <property type="match status" value="1"/>
</dbReference>
<feature type="signal peptide" evidence="1">
    <location>
        <begin position="1"/>
        <end position="15"/>
    </location>
</feature>
<evidence type="ECO:0000313" key="3">
    <source>
        <dbReference type="Proteomes" id="UP000053611"/>
    </source>
</evidence>
<dbReference type="Proteomes" id="UP000053611">
    <property type="component" value="Unassembled WGS sequence"/>
</dbReference>
<organism evidence="2 3">
    <name type="scientific">Cutaneotrichosporon oleaginosum</name>
    <dbReference type="NCBI Taxonomy" id="879819"/>
    <lineage>
        <taxon>Eukaryota</taxon>
        <taxon>Fungi</taxon>
        <taxon>Dikarya</taxon>
        <taxon>Basidiomycota</taxon>
        <taxon>Agaricomycotina</taxon>
        <taxon>Tremellomycetes</taxon>
        <taxon>Trichosporonales</taxon>
        <taxon>Trichosporonaceae</taxon>
        <taxon>Cutaneotrichosporon</taxon>
    </lineage>
</organism>
<dbReference type="InterPro" id="IPR035992">
    <property type="entry name" value="Ricin_B-like_lectins"/>
</dbReference>